<dbReference type="Pfam" id="PF13472">
    <property type="entry name" value="Lipase_GDSL_2"/>
    <property type="match status" value="1"/>
</dbReference>
<dbReference type="STRING" id="348802.A0A0D2BL54"/>
<protein>
    <recommendedName>
        <fullName evidence="1">SGNH hydrolase-type esterase domain-containing protein</fullName>
    </recommendedName>
</protein>
<dbReference type="RefSeq" id="XP_013313840.1">
    <property type="nucleotide sequence ID" value="XM_013458386.1"/>
</dbReference>
<dbReference type="Gene3D" id="3.40.50.1110">
    <property type="entry name" value="SGNH hydrolase"/>
    <property type="match status" value="1"/>
</dbReference>
<dbReference type="PANTHER" id="PTHR37981:SF1">
    <property type="entry name" value="SGNH HYDROLASE-TYPE ESTERASE DOMAIN-CONTAINING PROTEIN"/>
    <property type="match status" value="1"/>
</dbReference>
<dbReference type="GO" id="GO:0016788">
    <property type="term" value="F:hydrolase activity, acting on ester bonds"/>
    <property type="evidence" value="ECO:0007669"/>
    <property type="project" value="InterPro"/>
</dbReference>
<feature type="domain" description="SGNH hydrolase-type esterase" evidence="1">
    <location>
        <begin position="39"/>
        <end position="254"/>
    </location>
</feature>
<dbReference type="HOGENOM" id="CLU_039960_1_0_1"/>
<dbReference type="AlphaFoldDB" id="A0A0D2BL54"/>
<dbReference type="GO" id="GO:0006629">
    <property type="term" value="P:lipid metabolic process"/>
    <property type="evidence" value="ECO:0007669"/>
    <property type="project" value="TreeGrafter"/>
</dbReference>
<evidence type="ECO:0000313" key="3">
    <source>
        <dbReference type="Proteomes" id="UP000054342"/>
    </source>
</evidence>
<gene>
    <name evidence="2" type="ORF">PV05_08845</name>
</gene>
<dbReference type="PANTHER" id="PTHR37981">
    <property type="entry name" value="LIPASE 2"/>
    <property type="match status" value="1"/>
</dbReference>
<name>A0A0D2BL54_9EURO</name>
<dbReference type="GeneID" id="25330753"/>
<dbReference type="EMBL" id="KN847321">
    <property type="protein sequence ID" value="KIW53256.1"/>
    <property type="molecule type" value="Genomic_DNA"/>
</dbReference>
<dbReference type="InterPro" id="IPR036514">
    <property type="entry name" value="SGNH_hydro_sf"/>
</dbReference>
<dbReference type="InterPro" id="IPR037460">
    <property type="entry name" value="SEST-like"/>
</dbReference>
<reference evidence="2 3" key="1">
    <citation type="submission" date="2015-01" db="EMBL/GenBank/DDBJ databases">
        <title>The Genome Sequence of Exophiala xenobiotica CBS118157.</title>
        <authorList>
            <consortium name="The Broad Institute Genomics Platform"/>
            <person name="Cuomo C."/>
            <person name="de Hoog S."/>
            <person name="Gorbushina A."/>
            <person name="Stielow B."/>
            <person name="Teixiera M."/>
            <person name="Abouelleil A."/>
            <person name="Chapman S.B."/>
            <person name="Priest M."/>
            <person name="Young S.K."/>
            <person name="Wortman J."/>
            <person name="Nusbaum C."/>
            <person name="Birren B."/>
        </authorList>
    </citation>
    <scope>NUCLEOTIDE SEQUENCE [LARGE SCALE GENOMIC DNA]</scope>
    <source>
        <strain evidence="2 3">CBS 118157</strain>
    </source>
</reference>
<evidence type="ECO:0000259" key="1">
    <source>
        <dbReference type="Pfam" id="PF13472"/>
    </source>
</evidence>
<dbReference type="SUPFAM" id="SSF52266">
    <property type="entry name" value="SGNH hydrolase"/>
    <property type="match status" value="1"/>
</dbReference>
<dbReference type="Proteomes" id="UP000054342">
    <property type="component" value="Unassembled WGS sequence"/>
</dbReference>
<dbReference type="CDD" id="cd01823">
    <property type="entry name" value="SEST_like"/>
    <property type="match status" value="1"/>
</dbReference>
<dbReference type="OrthoDB" id="1896086at2759"/>
<accession>A0A0D2BL54</accession>
<dbReference type="InterPro" id="IPR013830">
    <property type="entry name" value="SGNH_hydro"/>
</dbReference>
<keyword evidence="3" id="KW-1185">Reference proteome</keyword>
<evidence type="ECO:0000313" key="2">
    <source>
        <dbReference type="EMBL" id="KIW53256.1"/>
    </source>
</evidence>
<proteinExistence type="predicted"/>
<sequence>MYDYDALKSIEETPPPPPYYCRNCTAVPLRPFAARTYAALGDSYAAGAGAGHLIFTPSGGLGCGHYSDAYPVQVANSTNLDIENFKNLACGGMTSVTVLRDQVPHIGGSDVVTVTVSGNEVDFFVVLNECVYHWWPSSTCEAELAKARGLIESHVLWDNFQALVRGAGEKLQPDALLLVTGYARFFNDHTNICDHVTFSRTRPLDYLTKAKRKTLNQLVMMLNDVIRATAEVHGAVYVDIDAAFEGHRFCEEEVQEPDLRRHETWFFNLPSAETSMHVSEQMLRVQNQNLQAHGGINRLPNGDFPNIETWRVFHPTSLGHKGIAMVIMDEVLARTAGGK</sequence>
<organism evidence="2 3">
    <name type="scientific">Exophiala xenobiotica</name>
    <dbReference type="NCBI Taxonomy" id="348802"/>
    <lineage>
        <taxon>Eukaryota</taxon>
        <taxon>Fungi</taxon>
        <taxon>Dikarya</taxon>
        <taxon>Ascomycota</taxon>
        <taxon>Pezizomycotina</taxon>
        <taxon>Eurotiomycetes</taxon>
        <taxon>Chaetothyriomycetidae</taxon>
        <taxon>Chaetothyriales</taxon>
        <taxon>Herpotrichiellaceae</taxon>
        <taxon>Exophiala</taxon>
    </lineage>
</organism>